<dbReference type="AlphaFoldDB" id="A0A074YUI5"/>
<dbReference type="RefSeq" id="XP_009177802.1">
    <property type="nucleotide sequence ID" value="XM_009179538.1"/>
</dbReference>
<dbReference type="EMBL" id="KL601192">
    <property type="protein sequence ID" value="KER18451.1"/>
    <property type="molecule type" value="Genomic_DNA"/>
</dbReference>
<gene>
    <name evidence="1" type="ORF">T265_12270</name>
</gene>
<reference evidence="1 2" key="1">
    <citation type="submission" date="2013-11" db="EMBL/GenBank/DDBJ databases">
        <title>Opisthorchis viverrini - life in the bile duct.</title>
        <authorList>
            <person name="Young N.D."/>
            <person name="Nagarajan N."/>
            <person name="Lin S.J."/>
            <person name="Korhonen P.K."/>
            <person name="Jex A.R."/>
            <person name="Hall R.S."/>
            <person name="Safavi-Hemami H."/>
            <person name="Kaewkong W."/>
            <person name="Bertrand D."/>
            <person name="Gao S."/>
            <person name="Seet Q."/>
            <person name="Wongkham S."/>
            <person name="Teh B.T."/>
            <person name="Wongkham C."/>
            <person name="Intapan P.M."/>
            <person name="Maleewong W."/>
            <person name="Yang X."/>
            <person name="Hu M."/>
            <person name="Wang Z."/>
            <person name="Hofmann A."/>
            <person name="Sternberg P.W."/>
            <person name="Tan P."/>
            <person name="Wang J."/>
            <person name="Gasser R.B."/>
        </authorList>
    </citation>
    <scope>NUCLEOTIDE SEQUENCE [LARGE SCALE GENOMIC DNA]</scope>
</reference>
<dbReference type="KEGG" id="ovi:T265_12270"/>
<organism evidence="1 2">
    <name type="scientific">Opisthorchis viverrini</name>
    <name type="common">Southeast Asian liver fluke</name>
    <dbReference type="NCBI Taxonomy" id="6198"/>
    <lineage>
        <taxon>Eukaryota</taxon>
        <taxon>Metazoa</taxon>
        <taxon>Spiralia</taxon>
        <taxon>Lophotrochozoa</taxon>
        <taxon>Platyhelminthes</taxon>
        <taxon>Trematoda</taxon>
        <taxon>Digenea</taxon>
        <taxon>Opisthorchiida</taxon>
        <taxon>Opisthorchiata</taxon>
        <taxon>Opisthorchiidae</taxon>
        <taxon>Opisthorchis</taxon>
    </lineage>
</organism>
<feature type="non-terminal residue" evidence="1">
    <location>
        <position position="1"/>
    </location>
</feature>
<protein>
    <submittedName>
        <fullName evidence="1">Uncharacterized protein</fullName>
    </submittedName>
</protein>
<evidence type="ECO:0000313" key="2">
    <source>
        <dbReference type="Proteomes" id="UP000054324"/>
    </source>
</evidence>
<feature type="non-terminal residue" evidence="1">
    <location>
        <position position="86"/>
    </location>
</feature>
<name>A0A074YUI5_OPIVI</name>
<evidence type="ECO:0000313" key="1">
    <source>
        <dbReference type="EMBL" id="KER18451.1"/>
    </source>
</evidence>
<dbReference type="GeneID" id="20326438"/>
<sequence length="86" mass="9992">CSRLVVRAVFIGFTGSKLSFLETYLLNPKWSPTGWLFWYSALRRPSAVIGYGRSICQLHASRSPCPRAELEPRRFQVWVQHRKRPA</sequence>
<dbReference type="Proteomes" id="UP000054324">
    <property type="component" value="Unassembled WGS sequence"/>
</dbReference>
<keyword evidence="2" id="KW-1185">Reference proteome</keyword>
<dbReference type="CTD" id="20326438"/>
<proteinExistence type="predicted"/>
<accession>A0A074YUI5</accession>